<proteinExistence type="predicted"/>
<evidence type="ECO:0000259" key="1">
    <source>
        <dbReference type="PROSITE" id="PS50234"/>
    </source>
</evidence>
<evidence type="ECO:0000313" key="2">
    <source>
        <dbReference type="EMBL" id="MFC7332850.1"/>
    </source>
</evidence>
<dbReference type="PROSITE" id="PS50234">
    <property type="entry name" value="VWFA"/>
    <property type="match status" value="1"/>
</dbReference>
<dbReference type="Proteomes" id="UP001596456">
    <property type="component" value="Unassembled WGS sequence"/>
</dbReference>
<name>A0ABW2KV54_9PROT</name>
<sequence length="256" mass="26583">MVALGTLVAVLPSGASRAQELPVDLELVLLVDVSGSVDAQEAELQRRGYADALISDQVVEAIRSGPLGRIAVTYVEWADDTYQTVIVGWTVLDGPESARAFAERLTAAPITTAFWTAIGSALDFATRQFDGNGAEGTRRVIDISGDGYSNRGRPPAEARDAAVAAGITINGLPILNSRPNPWGGLPPLDLDSYYQTHVIGGPGAFILVAEDFPAFGEAILAKLVKEIAQVPAPVPGSRLAGGAPEAIGQNGAAAAR</sequence>
<dbReference type="Gene3D" id="3.40.50.410">
    <property type="entry name" value="von Willebrand factor, type A domain"/>
    <property type="match status" value="1"/>
</dbReference>
<dbReference type="SUPFAM" id="SSF53300">
    <property type="entry name" value="vWA-like"/>
    <property type="match status" value="1"/>
</dbReference>
<comment type="caution">
    <text evidence="2">The sequence shown here is derived from an EMBL/GenBank/DDBJ whole genome shotgun (WGS) entry which is preliminary data.</text>
</comment>
<evidence type="ECO:0000313" key="3">
    <source>
        <dbReference type="Proteomes" id="UP001596456"/>
    </source>
</evidence>
<dbReference type="Pfam" id="PF06707">
    <property type="entry name" value="DUF1194"/>
    <property type="match status" value="1"/>
</dbReference>
<dbReference type="RefSeq" id="WP_377357555.1">
    <property type="nucleotide sequence ID" value="NZ_JBHTCM010000007.1"/>
</dbReference>
<dbReference type="InterPro" id="IPR010607">
    <property type="entry name" value="DUF1194"/>
</dbReference>
<keyword evidence="3" id="KW-1185">Reference proteome</keyword>
<dbReference type="InterPro" id="IPR002035">
    <property type="entry name" value="VWF_A"/>
</dbReference>
<dbReference type="EMBL" id="JBHTCM010000007">
    <property type="protein sequence ID" value="MFC7332850.1"/>
    <property type="molecule type" value="Genomic_DNA"/>
</dbReference>
<protein>
    <submittedName>
        <fullName evidence="2">DUF1194 domain-containing protein</fullName>
    </submittedName>
</protein>
<reference evidence="3" key="1">
    <citation type="journal article" date="2019" name="Int. J. Syst. Evol. Microbiol.">
        <title>The Global Catalogue of Microorganisms (GCM) 10K type strain sequencing project: providing services to taxonomists for standard genome sequencing and annotation.</title>
        <authorList>
            <consortium name="The Broad Institute Genomics Platform"/>
            <consortium name="The Broad Institute Genome Sequencing Center for Infectious Disease"/>
            <person name="Wu L."/>
            <person name="Ma J."/>
        </authorList>
    </citation>
    <scope>NUCLEOTIDE SEQUENCE [LARGE SCALE GENOMIC DNA]</scope>
    <source>
        <strain evidence="3">CGMCC 1.16275</strain>
    </source>
</reference>
<accession>A0ABW2KV54</accession>
<dbReference type="InterPro" id="IPR036465">
    <property type="entry name" value="vWFA_dom_sf"/>
</dbReference>
<dbReference type="CDD" id="cd00198">
    <property type="entry name" value="vWFA"/>
    <property type="match status" value="1"/>
</dbReference>
<feature type="domain" description="VWFA" evidence="1">
    <location>
        <begin position="26"/>
        <end position="227"/>
    </location>
</feature>
<gene>
    <name evidence="2" type="ORF">ACFQPS_06715</name>
</gene>
<organism evidence="2 3">
    <name type="scientific">Rhodocista pekingensis</name>
    <dbReference type="NCBI Taxonomy" id="201185"/>
    <lineage>
        <taxon>Bacteria</taxon>
        <taxon>Pseudomonadati</taxon>
        <taxon>Pseudomonadota</taxon>
        <taxon>Alphaproteobacteria</taxon>
        <taxon>Rhodospirillales</taxon>
        <taxon>Azospirillaceae</taxon>
        <taxon>Rhodocista</taxon>
    </lineage>
</organism>